<dbReference type="PANTHER" id="PTHR24180">
    <property type="entry name" value="CYCLIN-DEPENDENT KINASE INHIBITOR 2C-RELATED"/>
    <property type="match status" value="1"/>
</dbReference>
<accession>A0A182J083</accession>
<protein>
    <submittedName>
        <fullName evidence="3">ANK_REP_REGION domain-containing protein</fullName>
    </submittedName>
</protein>
<proteinExistence type="predicted"/>
<dbReference type="InterPro" id="IPR002110">
    <property type="entry name" value="Ankyrin_rpt"/>
</dbReference>
<dbReference type="PANTHER" id="PTHR24180:SF45">
    <property type="entry name" value="POLY [ADP-RIBOSE] POLYMERASE TANKYRASE"/>
    <property type="match status" value="1"/>
</dbReference>
<dbReference type="InterPro" id="IPR036770">
    <property type="entry name" value="Ankyrin_rpt-contain_sf"/>
</dbReference>
<dbReference type="SUPFAM" id="SSF52540">
    <property type="entry name" value="P-loop containing nucleoside triphosphate hydrolases"/>
    <property type="match status" value="1"/>
</dbReference>
<sequence length="1112" mass="128881">MSDGFMKDSEKLPKTPLPDDEVTDSLLEEFFKHFILVCSTVNEEDLDNKVIEQWENTIVPQLCTDQLSSIATENACAAMTEYVFNWMKSRNGGTLSERDIESFYAQIIHKIQFLQLQGVTAKRLSELHQSSIEIKRERLATSSFYSHLSSTNGTNDSLLHRSHYDTGLVAKIVWETLELQTTYEYIFLDDESYWHQRPALEGIFLHLNKNITLVVECKNGRETSRLVEHSREKINNELANHQKKVIFIEQIGDAEVKADSCVERFLMRDLTPGSKRNIFERHRHSRHFGSNVQLEEIVNDEDDLMYLFDLTKQQSPVKDVIEQRYSKIEPWYIDRTVRIGQRRYETKKARYRTTAQMKKFSSSKLSLSTFCRELTSQLEMANSLSAKRFDVGKITQQMRLQNITSQIQGGNKMHIIMDEPGIGKTTYLTWLAKELQQKHPCNWIIPLISIEYATDFAQLSKAHKRIDPTVALRFLFKLLYLAWYVPKINRQSIEETDPVRDEAKRCSDLLTFNASNKVDIDHREASKLESLQLAHLRIFQKKYNDSKVIILFDAFDEIAPHYKDAVLALFVQYSSMPGITQIYLTSRPNMFEDDFLLYFPPNQREFYHLEVFSERDQIAFLDKFLRRKLNDYRTLQGYELLCILHNITDELLGDRKQIPLFMSISSELLLPLVGAHVTFSTDGITVSTNLIEEAKTLFEPQNMMKSFINRKLYILKVEKTDTTDSAYNIPAMQIEAEELNKIKRRKHTLLAMYAMCDESEIDVLLEQSERTEALTYMDEVQLAREKSGIVEAFNGLIPQFLHRTIAEFLVAEWIFNNIAKENVRSFLLSNQYWIYSKRVIRDYLNRMLASGSPIHQAVINQHSVVVKQILKTNLGDANTLDVAGRTPLHLASEVGNLLQHRHKDFGEMLSALLKAYSAVINQRDNVFRWTALEYALRSNSVQAIPMLMQHGAQVDANVLAEQILHCSKDPYEMLKRAASYEKSLWTSRGQYLDRVILTNRMVAQTLINREHFNVYAPIGKENETAIQICTTYNAVELLKSLLLPNNVIDLAFNRDAVDVMEVLITNEHDIPTTIHVTEEILEKCAQHGNTKLFEVLFQKYCQQNHAKHMDQE</sequence>
<organism evidence="3">
    <name type="scientific">Anopheles atroparvus</name>
    <name type="common">European mosquito</name>
    <dbReference type="NCBI Taxonomy" id="41427"/>
    <lineage>
        <taxon>Eukaryota</taxon>
        <taxon>Metazoa</taxon>
        <taxon>Ecdysozoa</taxon>
        <taxon>Arthropoda</taxon>
        <taxon>Hexapoda</taxon>
        <taxon>Insecta</taxon>
        <taxon>Pterygota</taxon>
        <taxon>Neoptera</taxon>
        <taxon>Endopterygota</taxon>
        <taxon>Diptera</taxon>
        <taxon>Nematocera</taxon>
        <taxon>Culicoidea</taxon>
        <taxon>Culicidae</taxon>
        <taxon>Anophelinae</taxon>
        <taxon>Anopheles</taxon>
    </lineage>
</organism>
<dbReference type="VEuPathDB" id="VectorBase:AATE008861"/>
<evidence type="ECO:0000256" key="2">
    <source>
        <dbReference type="ARBA" id="ARBA00023043"/>
    </source>
</evidence>
<dbReference type="SUPFAM" id="SSF48403">
    <property type="entry name" value="Ankyrin repeat"/>
    <property type="match status" value="1"/>
</dbReference>
<dbReference type="SMART" id="SM00248">
    <property type="entry name" value="ANK"/>
    <property type="match status" value="4"/>
</dbReference>
<reference evidence="3" key="1">
    <citation type="submission" date="2022-08" db="UniProtKB">
        <authorList>
            <consortium name="EnsemblMetazoa"/>
        </authorList>
    </citation>
    <scope>IDENTIFICATION</scope>
    <source>
        <strain evidence="3">EBRO</strain>
    </source>
</reference>
<dbReference type="STRING" id="41427.A0A182J083"/>
<dbReference type="Gene3D" id="1.25.40.20">
    <property type="entry name" value="Ankyrin repeat-containing domain"/>
    <property type="match status" value="1"/>
</dbReference>
<dbReference type="Pfam" id="PF12796">
    <property type="entry name" value="Ank_2"/>
    <property type="match status" value="1"/>
</dbReference>
<dbReference type="InterPro" id="IPR051637">
    <property type="entry name" value="Ank_repeat_dom-contain_49"/>
</dbReference>
<name>A0A182J083_ANOAO</name>
<dbReference type="EnsemblMetazoa" id="AATE008861-RA">
    <property type="protein sequence ID" value="AATE008861-PA.1"/>
    <property type="gene ID" value="AATE008861"/>
</dbReference>
<keyword evidence="1" id="KW-0677">Repeat</keyword>
<evidence type="ECO:0000313" key="3">
    <source>
        <dbReference type="EnsemblMetazoa" id="AATE008861-PA.1"/>
    </source>
</evidence>
<keyword evidence="2" id="KW-0040">ANK repeat</keyword>
<dbReference type="Gene3D" id="3.40.50.300">
    <property type="entry name" value="P-loop containing nucleotide triphosphate hydrolases"/>
    <property type="match status" value="1"/>
</dbReference>
<dbReference type="AlphaFoldDB" id="A0A182J083"/>
<dbReference type="InterPro" id="IPR027417">
    <property type="entry name" value="P-loop_NTPase"/>
</dbReference>
<evidence type="ECO:0000256" key="1">
    <source>
        <dbReference type="ARBA" id="ARBA00022737"/>
    </source>
</evidence>